<evidence type="ECO:0000313" key="1">
    <source>
        <dbReference type="EMBL" id="SHF48940.1"/>
    </source>
</evidence>
<dbReference type="AlphaFoldDB" id="A0A1M5C2P9"/>
<keyword evidence="2" id="KW-1185">Reference proteome</keyword>
<protein>
    <submittedName>
        <fullName evidence="1">Uncharacterized protein</fullName>
    </submittedName>
</protein>
<dbReference type="STRING" id="1346286.SAMN05444362_1076"/>
<organism evidence="1 2">
    <name type="scientific">Dysgonomonas macrotermitis</name>
    <dbReference type="NCBI Taxonomy" id="1346286"/>
    <lineage>
        <taxon>Bacteria</taxon>
        <taxon>Pseudomonadati</taxon>
        <taxon>Bacteroidota</taxon>
        <taxon>Bacteroidia</taxon>
        <taxon>Bacteroidales</taxon>
        <taxon>Dysgonomonadaceae</taxon>
        <taxon>Dysgonomonas</taxon>
    </lineage>
</organism>
<evidence type="ECO:0000313" key="2">
    <source>
        <dbReference type="Proteomes" id="UP000184480"/>
    </source>
</evidence>
<dbReference type="Proteomes" id="UP000184480">
    <property type="component" value="Unassembled WGS sequence"/>
</dbReference>
<name>A0A1M5C2P9_9BACT</name>
<reference evidence="2" key="1">
    <citation type="submission" date="2016-11" db="EMBL/GenBank/DDBJ databases">
        <authorList>
            <person name="Varghese N."/>
            <person name="Submissions S."/>
        </authorList>
    </citation>
    <scope>NUCLEOTIDE SEQUENCE [LARGE SCALE GENOMIC DNA]</scope>
    <source>
        <strain evidence="2">DSM 27370</strain>
    </source>
</reference>
<gene>
    <name evidence="1" type="ORF">SAMN05444362_1076</name>
</gene>
<proteinExistence type="predicted"/>
<dbReference type="EMBL" id="FQUC01000007">
    <property type="protein sequence ID" value="SHF48940.1"/>
    <property type="molecule type" value="Genomic_DNA"/>
</dbReference>
<accession>A0A1M5C2P9</accession>
<sequence length="65" mass="7675">MIIQLTDIKEIKIMKATIIEIEYMPTPNATGVVFETYRNMTVFQAIAKLKRWYNEAIIYNVKAEY</sequence>